<sequence>MTLRSGARGGGRLLLDECPTNPDYLRPACATMDTDMVCDYGHIYVGCSWETLACIPITTCECGADGTWSCRSLAMAQCETKPEDLPFGQTCEIGSMAPSLGPSLGPSLEPSLDPSPWPSPSGIGEARINLQLAKDGTANAVSGAPGAWNLAGPGTALAAAAVAAWWWTIESW</sequence>
<reference evidence="1 2" key="1">
    <citation type="submission" date="2019-01" db="EMBL/GenBank/DDBJ databases">
        <authorList>
            <person name="Ferrante I. M."/>
        </authorList>
    </citation>
    <scope>NUCLEOTIDE SEQUENCE [LARGE SCALE GENOMIC DNA]</scope>
    <source>
        <strain evidence="1 2">B856</strain>
    </source>
</reference>
<dbReference type="Proteomes" id="UP000291116">
    <property type="component" value="Unassembled WGS sequence"/>
</dbReference>
<evidence type="ECO:0000313" key="1">
    <source>
        <dbReference type="EMBL" id="VEU40641.1"/>
    </source>
</evidence>
<proteinExistence type="predicted"/>
<accession>A0A448ZF86</accession>
<keyword evidence="2" id="KW-1185">Reference proteome</keyword>
<evidence type="ECO:0000313" key="2">
    <source>
        <dbReference type="Proteomes" id="UP000291116"/>
    </source>
</evidence>
<dbReference type="EMBL" id="CAACVS010000294">
    <property type="protein sequence ID" value="VEU40641.1"/>
    <property type="molecule type" value="Genomic_DNA"/>
</dbReference>
<organism evidence="1 2">
    <name type="scientific">Pseudo-nitzschia multistriata</name>
    <dbReference type="NCBI Taxonomy" id="183589"/>
    <lineage>
        <taxon>Eukaryota</taxon>
        <taxon>Sar</taxon>
        <taxon>Stramenopiles</taxon>
        <taxon>Ochrophyta</taxon>
        <taxon>Bacillariophyta</taxon>
        <taxon>Bacillariophyceae</taxon>
        <taxon>Bacillariophycidae</taxon>
        <taxon>Bacillariales</taxon>
        <taxon>Bacillariaceae</taxon>
        <taxon>Pseudo-nitzschia</taxon>
    </lineage>
</organism>
<gene>
    <name evidence="1" type="ORF">PSNMU_V1.4_AUG-EV-PASAV3_0075330</name>
</gene>
<dbReference type="OrthoDB" id="56315at2759"/>
<dbReference type="AlphaFoldDB" id="A0A448ZF86"/>
<protein>
    <submittedName>
        <fullName evidence="1">Uncharacterized protein</fullName>
    </submittedName>
</protein>
<name>A0A448ZF86_9STRA</name>